<dbReference type="GO" id="GO:0046872">
    <property type="term" value="F:metal ion binding"/>
    <property type="evidence" value="ECO:0007669"/>
    <property type="project" value="UniProtKB-KW"/>
</dbReference>
<dbReference type="EMBL" id="HF951689">
    <property type="protein sequence ID" value="CCW34604.1"/>
    <property type="molecule type" value="Genomic_DNA"/>
</dbReference>
<reference evidence="11" key="1">
    <citation type="submission" date="2013-03" db="EMBL/GenBank/DDBJ databases">
        <title>Genome sequence of Chthonomonas calidirosea, the first sequenced genome from the Armatimonadetes phylum (formally candidate division OP10).</title>
        <authorList>
            <person name="Lee K.C.Y."/>
            <person name="Morgan X.C."/>
            <person name="Dunfield P.F."/>
            <person name="Tamas I."/>
            <person name="Houghton K.M."/>
            <person name="Vyssotski M."/>
            <person name="Ryan J.L.J."/>
            <person name="Lagutin K."/>
            <person name="McDonald I.R."/>
            <person name="Stott M.B."/>
        </authorList>
    </citation>
    <scope>NUCLEOTIDE SEQUENCE [LARGE SCALE GENOMIC DNA]</scope>
    <source>
        <strain evidence="11">DSM 23976 / ICMP 18418 / T49</strain>
    </source>
</reference>
<dbReference type="Pfam" id="PF00037">
    <property type="entry name" value="Fer4"/>
    <property type="match status" value="1"/>
</dbReference>
<keyword evidence="5" id="KW-0408">Iron</keyword>
<feature type="domain" description="4Fe-4S ferredoxin-type" evidence="9">
    <location>
        <begin position="502"/>
        <end position="535"/>
    </location>
</feature>
<evidence type="ECO:0000256" key="7">
    <source>
        <dbReference type="SAM" id="MobiDB-lite"/>
    </source>
</evidence>
<feature type="domain" description="4Fe-4S ferredoxin-type" evidence="9">
    <location>
        <begin position="464"/>
        <end position="494"/>
    </location>
</feature>
<dbReference type="Gene3D" id="3.30.70.20">
    <property type="match status" value="3"/>
</dbReference>
<feature type="compositionally biased region" description="Basic and acidic residues" evidence="7">
    <location>
        <begin position="595"/>
        <end position="606"/>
    </location>
</feature>
<evidence type="ECO:0000256" key="6">
    <source>
        <dbReference type="ARBA" id="ARBA00023014"/>
    </source>
</evidence>
<evidence type="ECO:0000256" key="8">
    <source>
        <dbReference type="SAM" id="Phobius"/>
    </source>
</evidence>
<dbReference type="GO" id="GO:0051539">
    <property type="term" value="F:4 iron, 4 sulfur cluster binding"/>
    <property type="evidence" value="ECO:0007669"/>
    <property type="project" value="UniProtKB-KW"/>
</dbReference>
<feature type="domain" description="4Fe-4S ferredoxin-type" evidence="9">
    <location>
        <begin position="609"/>
        <end position="641"/>
    </location>
</feature>
<dbReference type="eggNOG" id="COG0348">
    <property type="taxonomic scope" value="Bacteria"/>
</dbReference>
<evidence type="ECO:0000256" key="4">
    <source>
        <dbReference type="ARBA" id="ARBA00022982"/>
    </source>
</evidence>
<dbReference type="PANTHER" id="PTHR30176:SF3">
    <property type="entry name" value="FERREDOXIN-TYPE PROTEIN NAPH"/>
    <property type="match status" value="1"/>
</dbReference>
<feature type="region of interest" description="Disordered" evidence="7">
    <location>
        <begin position="687"/>
        <end position="709"/>
    </location>
</feature>
<dbReference type="PROSITE" id="PS00198">
    <property type="entry name" value="4FE4S_FER_1"/>
    <property type="match status" value="3"/>
</dbReference>
<evidence type="ECO:0000313" key="10">
    <source>
        <dbReference type="EMBL" id="CCW34604.1"/>
    </source>
</evidence>
<dbReference type="InterPro" id="IPR017900">
    <property type="entry name" value="4Fe4S_Fe_S_CS"/>
</dbReference>
<feature type="transmembrane region" description="Helical" evidence="8">
    <location>
        <begin position="147"/>
        <end position="166"/>
    </location>
</feature>
<evidence type="ECO:0000313" key="11">
    <source>
        <dbReference type="Proteomes" id="UP000014227"/>
    </source>
</evidence>
<dbReference type="InterPro" id="IPR051684">
    <property type="entry name" value="Electron_Trans/Redox"/>
</dbReference>
<keyword evidence="6" id="KW-0411">Iron-sulfur</keyword>
<dbReference type="KEGG" id="ccz:CCALI_00779"/>
<gene>
    <name evidence="10" type="ORF">CCALI_00779</name>
</gene>
<dbReference type="InterPro" id="IPR017896">
    <property type="entry name" value="4Fe4S_Fe-S-bd"/>
</dbReference>
<dbReference type="HOGENOM" id="CLU_024045_1_0_0"/>
<dbReference type="InParanoid" id="S0ET82"/>
<dbReference type="OrthoDB" id="9800445at2"/>
<keyword evidence="11" id="KW-1185">Reference proteome</keyword>
<dbReference type="AlphaFoldDB" id="S0ET82"/>
<organism evidence="10 11">
    <name type="scientific">Chthonomonas calidirosea (strain DSM 23976 / ICMP 18418 / T49)</name>
    <dbReference type="NCBI Taxonomy" id="1303518"/>
    <lineage>
        <taxon>Bacteria</taxon>
        <taxon>Bacillati</taxon>
        <taxon>Armatimonadota</taxon>
        <taxon>Chthonomonadia</taxon>
        <taxon>Chthonomonadales</taxon>
        <taxon>Chthonomonadaceae</taxon>
        <taxon>Chthonomonas</taxon>
    </lineage>
</organism>
<dbReference type="GO" id="GO:0005886">
    <property type="term" value="C:plasma membrane"/>
    <property type="evidence" value="ECO:0007669"/>
    <property type="project" value="TreeGrafter"/>
</dbReference>
<dbReference type="PROSITE" id="PS51379">
    <property type="entry name" value="4FE4S_FER_2"/>
    <property type="match status" value="4"/>
</dbReference>
<dbReference type="PANTHER" id="PTHR30176">
    <property type="entry name" value="FERREDOXIN-TYPE PROTEIN NAPH"/>
    <property type="match status" value="1"/>
</dbReference>
<keyword evidence="3" id="KW-0479">Metal-binding</keyword>
<evidence type="ECO:0000256" key="3">
    <source>
        <dbReference type="ARBA" id="ARBA00022723"/>
    </source>
</evidence>
<keyword evidence="8" id="KW-0472">Membrane</keyword>
<dbReference type="SUPFAM" id="SSF54862">
    <property type="entry name" value="4Fe-4S ferredoxins"/>
    <property type="match status" value="2"/>
</dbReference>
<evidence type="ECO:0000256" key="5">
    <source>
        <dbReference type="ARBA" id="ARBA00023004"/>
    </source>
</evidence>
<feature type="transmembrane region" description="Helical" evidence="8">
    <location>
        <begin position="94"/>
        <end position="113"/>
    </location>
</feature>
<dbReference type="STRING" id="454171.CP488_00372"/>
<dbReference type="PATRIC" id="fig|1303518.3.peg.788"/>
<dbReference type="eggNOG" id="COG1143">
    <property type="taxonomic scope" value="Bacteria"/>
</dbReference>
<keyword evidence="2" id="KW-0004">4Fe-4S</keyword>
<dbReference type="Proteomes" id="UP000014227">
    <property type="component" value="Chromosome I"/>
</dbReference>
<sequence length="709" mass="79104">MADIPQEFPKMGGCSCGSCGCSGQRATNNLIRGIDIGLRKRESAAQKVAEPKETVPQGTVVQRNTEAAYTRFTAEQKRKMRQEPGNKAAHRIVLIRRAVQITTFLLFVLFFFMTTQGSEGKWGINKNIFMLMDFLNTLKNSLASHTVPIYAIGPGLFILLLTLWGGRIFCGWICPLGTSIDIADRLLYRKGRLFYSKKRSDTRRFRNWKYIYLLVGLGAVTFGIDILAFGDPISLITRTFTFCVYPPIAYIWNGILSAADALHVGSVLYNLGINTDLWRLPTMHYYNVVPVMLMFIGIIALSGYQERFWCRNLCPYGGLLALISRISWLRHYIKMDGCIHCKKCEIQSRMGSYENLDKNAKGPVMHSISECIQCFRCETICPTDVIQIQAKVPASIKEALHLAPKGTAPRPEPQTEIDLGRRGVIAAIAAGILWGSAVKSNASEYQGVMRRYNRNNKAMRPPGALPESEFLAACTRCAECMRVCPTNALQPATFDTGLEGLWTPILVPSIGPCAEKCTACGDVCPTGAIRPFTWQDKRYKIKMGLANVDHSTCVAWNGGRDCIVCAEVCPYSAVVFRDTWDDTLPRDPSLPIDHVGPDGKPDNRGRYKRVPTVDEKLCTGCGLCEYHCPVLPNHAIVVYTFQEDRDYKPPKENWWDGFYRGDWDKRKDIGKDAEYAATKAEIAKHIAITGPQGSANPNAEYNPNPNPGQ</sequence>
<evidence type="ECO:0000256" key="1">
    <source>
        <dbReference type="ARBA" id="ARBA00022448"/>
    </source>
</evidence>
<feature type="transmembrane region" description="Helical" evidence="8">
    <location>
        <begin position="210"/>
        <end position="230"/>
    </location>
</feature>
<protein>
    <submittedName>
        <fullName evidence="10">Polyferredoxin</fullName>
    </submittedName>
</protein>
<keyword evidence="4" id="KW-0249">Electron transport</keyword>
<accession>S0ET82</accession>
<dbReference type="CDD" id="cd16373">
    <property type="entry name" value="DMSOR_beta_like"/>
    <property type="match status" value="1"/>
</dbReference>
<name>S0ET82_CHTCT</name>
<dbReference type="Pfam" id="PF12801">
    <property type="entry name" value="Fer4_5"/>
    <property type="match status" value="2"/>
</dbReference>
<feature type="transmembrane region" description="Helical" evidence="8">
    <location>
        <begin position="250"/>
        <end position="273"/>
    </location>
</feature>
<evidence type="ECO:0000259" key="9">
    <source>
        <dbReference type="PROSITE" id="PS51379"/>
    </source>
</evidence>
<feature type="transmembrane region" description="Helical" evidence="8">
    <location>
        <begin position="285"/>
        <end position="304"/>
    </location>
</feature>
<keyword evidence="8" id="KW-0812">Transmembrane</keyword>
<evidence type="ECO:0000256" key="2">
    <source>
        <dbReference type="ARBA" id="ARBA00022485"/>
    </source>
</evidence>
<keyword evidence="8" id="KW-1133">Transmembrane helix</keyword>
<dbReference type="RefSeq" id="WP_016482164.1">
    <property type="nucleotide sequence ID" value="NC_021487.1"/>
</dbReference>
<feature type="region of interest" description="Disordered" evidence="7">
    <location>
        <begin position="587"/>
        <end position="606"/>
    </location>
</feature>
<feature type="domain" description="4Fe-4S ferredoxin-type" evidence="9">
    <location>
        <begin position="362"/>
        <end position="391"/>
    </location>
</feature>
<keyword evidence="1" id="KW-0813">Transport</keyword>
<proteinExistence type="predicted"/>